<evidence type="ECO:0000313" key="1">
    <source>
        <dbReference type="EMBL" id="KAI2385809.1"/>
    </source>
</evidence>
<sequence length="532" mass="60366">MRKKAENRGMDLLLIDTGDRIEGNGLYDASDPKGRYTADIFKSQHIDALCSGNHELYKRASSENEYLITVPNFNGDYISSNIEIIDPKTGNLVPLAPKFKKFSTKVRGIRIMAFGFLFDFKENYNNTVVQPVEETIKEDWFQHAIQDKEVDLFLVVGHVPVQSKEYDAVFKAIRGANWDVPIQFFGGHHHIRDYVKYDSSSYGLASGRFMETVGFMSISGLSFGGNKSTVPLTFNRRYIDNNLWSYRHHTGLNETTFPTTEGKAASNMIFNARRALNLDRLYGCSPRDLWMSRAKYPSESSIYSWLEEEVLPEALAGEKPSLALVNTGAIRFDLFKGQVTEDSSYILSPFTGGFRYTKNIPYEKATKILEVLNKAPRILTQMAHSNTSFSTFLVPPEQLSLDSNWDKTLKSDQVRFDNSNYMPPATNLIPGYTTKDAAGTDGDDTIHSPISFHRLPNCIQAFIPSSKSKHRSIKPENVDLIYLEFIEPFIDIAAKFVGLDFDIKKDTHEYMPGSSLRSILISWVEKNWKCEN</sequence>
<name>A0ACB8UV21_9EURO</name>
<gene>
    <name evidence="1" type="ORF">LOY88_003898</name>
</gene>
<reference evidence="1" key="1">
    <citation type="journal article" date="2022" name="bioRxiv">
        <title>Population genetic analysis of Ophidiomyces ophidiicola, the causative agent of snake fungal disease, indicates recent introductions to the USA.</title>
        <authorList>
            <person name="Ladner J.T."/>
            <person name="Palmer J.M."/>
            <person name="Ettinger C.L."/>
            <person name="Stajich J.E."/>
            <person name="Farrell T.M."/>
            <person name="Glorioso B.M."/>
            <person name="Lawson B."/>
            <person name="Price S.J."/>
            <person name="Stengle A.G."/>
            <person name="Grear D.A."/>
            <person name="Lorch J.M."/>
        </authorList>
    </citation>
    <scope>NUCLEOTIDE SEQUENCE</scope>
    <source>
        <strain evidence="1">NWHC 24266-5</strain>
    </source>
</reference>
<accession>A0ACB8UV21</accession>
<comment type="caution">
    <text evidence="1">The sequence shown here is derived from an EMBL/GenBank/DDBJ whole genome shotgun (WGS) entry which is preliminary data.</text>
</comment>
<protein>
    <submittedName>
        <fullName evidence="1">Uncharacterized protein</fullName>
    </submittedName>
</protein>
<organism evidence="1">
    <name type="scientific">Ophidiomyces ophidiicola</name>
    <dbReference type="NCBI Taxonomy" id="1387563"/>
    <lineage>
        <taxon>Eukaryota</taxon>
        <taxon>Fungi</taxon>
        <taxon>Dikarya</taxon>
        <taxon>Ascomycota</taxon>
        <taxon>Pezizomycotina</taxon>
        <taxon>Eurotiomycetes</taxon>
        <taxon>Eurotiomycetidae</taxon>
        <taxon>Onygenales</taxon>
        <taxon>Onygenaceae</taxon>
        <taxon>Ophidiomyces</taxon>
    </lineage>
</organism>
<proteinExistence type="predicted"/>
<dbReference type="EMBL" id="JALBCA010000054">
    <property type="protein sequence ID" value="KAI2385809.1"/>
    <property type="molecule type" value="Genomic_DNA"/>
</dbReference>